<proteinExistence type="predicted"/>
<protein>
    <submittedName>
        <fullName evidence="1">Uncharacterized protein</fullName>
    </submittedName>
</protein>
<accession>G5S5B4</accession>
<sequence length="39" mass="4286">MLGGLYLMAWAITFRAFTVVVKNRYHGLVGPQPLILAPA</sequence>
<dbReference type="PATRIC" id="fig|913084.3.peg.4982"/>
<reference evidence="1 2" key="1">
    <citation type="journal article" date="2011" name="BMC Genomics">
        <title>Genome sequencing reveals diversification of virulence factor content and possible host adaptation in distinct subpopulations of Salmonella enterica.</title>
        <authorList>
            <person name="den Bakker H.C."/>
            <person name="Moreno Switt A.I."/>
            <person name="Govoni G."/>
            <person name="Cummings C.A."/>
            <person name="Ranieri M.L."/>
            <person name="Degoricija L."/>
            <person name="Hoelzer K."/>
            <person name="Rodriguez-Rivera L.D."/>
            <person name="Brown S."/>
            <person name="Bolchacova E."/>
            <person name="Furtado M.R."/>
            <person name="Wiedmann M."/>
        </authorList>
    </citation>
    <scope>NUCLEOTIDE SEQUENCE [LARGE SCALE GENOMIC DNA]</scope>
    <source>
        <strain evidence="1 2">R8-2977</strain>
    </source>
</reference>
<comment type="caution">
    <text evidence="1">The sequence shown here is derived from an EMBL/GenBank/DDBJ whole genome shotgun (WGS) entry which is preliminary data.</text>
</comment>
<dbReference type="Proteomes" id="UP000004776">
    <property type="component" value="Unassembled WGS sequence"/>
</dbReference>
<dbReference type="AlphaFoldDB" id="G5S5B4"/>
<name>G5S5B4_SALET</name>
<organism evidence="1 2">
    <name type="scientific">Salmonella enterica subsp. enterica serovar Urbana str. R8-2977</name>
    <dbReference type="NCBI Taxonomy" id="913084"/>
    <lineage>
        <taxon>Bacteria</taxon>
        <taxon>Pseudomonadati</taxon>
        <taxon>Pseudomonadota</taxon>
        <taxon>Gammaproteobacteria</taxon>
        <taxon>Enterobacterales</taxon>
        <taxon>Enterobacteriaceae</taxon>
        <taxon>Salmonella</taxon>
    </lineage>
</organism>
<dbReference type="EMBL" id="AFCW01002456">
    <property type="protein sequence ID" value="EHC96059.1"/>
    <property type="molecule type" value="Genomic_DNA"/>
</dbReference>
<evidence type="ECO:0000313" key="2">
    <source>
        <dbReference type="Proteomes" id="UP000004776"/>
    </source>
</evidence>
<evidence type="ECO:0000313" key="1">
    <source>
        <dbReference type="EMBL" id="EHC96059.1"/>
    </source>
</evidence>
<gene>
    <name evidence="1" type="ORF">LTSEURB_6696</name>
</gene>